<dbReference type="KEGG" id="soe:110789244"/>
<feature type="compositionally biased region" description="Low complexity" evidence="3">
    <location>
        <begin position="587"/>
        <end position="633"/>
    </location>
</feature>
<feature type="compositionally biased region" description="Polar residues" evidence="3">
    <location>
        <begin position="94"/>
        <end position="106"/>
    </location>
</feature>
<protein>
    <recommendedName>
        <fullName evidence="4">K Homology domain-containing protein</fullName>
    </recommendedName>
</protein>
<dbReference type="FunFam" id="3.30.1370.10:FF:000093">
    <property type="entry name" value="KH domain-containing protein"/>
    <property type="match status" value="1"/>
</dbReference>
<feature type="compositionally biased region" description="Polar residues" evidence="3">
    <location>
        <begin position="383"/>
        <end position="393"/>
    </location>
</feature>
<dbReference type="GO" id="GO:0010468">
    <property type="term" value="P:regulation of gene expression"/>
    <property type="evidence" value="ECO:0000318"/>
    <property type="project" value="GO_Central"/>
</dbReference>
<keyword evidence="2" id="KW-0694">RNA-binding</keyword>
<dbReference type="SUPFAM" id="SSF54791">
    <property type="entry name" value="Eukaryotic type KH-domain (KH-domain type I)"/>
    <property type="match status" value="2"/>
</dbReference>
<dbReference type="GO" id="GO:0005737">
    <property type="term" value="C:cytoplasm"/>
    <property type="evidence" value="ECO:0000318"/>
    <property type="project" value="GO_Central"/>
</dbReference>
<dbReference type="Proteomes" id="UP000813463">
    <property type="component" value="Chromosome 1"/>
</dbReference>
<dbReference type="OrthoDB" id="5204190at2759"/>
<dbReference type="Pfam" id="PF00013">
    <property type="entry name" value="KH_1"/>
    <property type="match status" value="2"/>
</dbReference>
<keyword evidence="1" id="KW-0677">Repeat</keyword>
<feature type="compositionally biased region" description="Low complexity" evidence="3">
    <location>
        <begin position="456"/>
        <end position="475"/>
    </location>
</feature>
<dbReference type="PANTHER" id="PTHR10288">
    <property type="entry name" value="KH DOMAIN CONTAINING RNA BINDING PROTEIN"/>
    <property type="match status" value="1"/>
</dbReference>
<evidence type="ECO:0000313" key="6">
    <source>
        <dbReference type="RefSeq" id="XP_021849582.1"/>
    </source>
</evidence>
<feature type="compositionally biased region" description="Basic and acidic residues" evidence="3">
    <location>
        <begin position="7"/>
        <end position="16"/>
    </location>
</feature>
<name>A0A9R0IHT1_SPIOL</name>
<dbReference type="InterPro" id="IPR004088">
    <property type="entry name" value="KH_dom_type_1"/>
</dbReference>
<feature type="compositionally biased region" description="Polar residues" evidence="3">
    <location>
        <begin position="417"/>
        <end position="429"/>
    </location>
</feature>
<feature type="compositionally biased region" description="Low complexity" evidence="3">
    <location>
        <begin position="520"/>
        <end position="543"/>
    </location>
</feature>
<reference evidence="5" key="1">
    <citation type="journal article" date="2021" name="Nat. Commun.">
        <title>Genomic analyses provide insights into spinach domestication and the genetic basis of agronomic traits.</title>
        <authorList>
            <person name="Cai X."/>
            <person name="Sun X."/>
            <person name="Xu C."/>
            <person name="Sun H."/>
            <person name="Wang X."/>
            <person name="Ge C."/>
            <person name="Zhang Z."/>
            <person name="Wang Q."/>
            <person name="Fei Z."/>
            <person name="Jiao C."/>
            <person name="Wang Q."/>
        </authorList>
    </citation>
    <scope>NUCLEOTIDE SEQUENCE [LARGE SCALE GENOMIC DNA]</scope>
    <source>
        <strain evidence="5">cv. Varoflay</strain>
    </source>
</reference>
<feature type="region of interest" description="Disordered" evidence="3">
    <location>
        <begin position="94"/>
        <end position="113"/>
    </location>
</feature>
<feature type="compositionally biased region" description="Polar residues" evidence="3">
    <location>
        <begin position="308"/>
        <end position="334"/>
    </location>
</feature>
<organism evidence="5 6">
    <name type="scientific">Spinacia oleracea</name>
    <name type="common">Spinach</name>
    <dbReference type="NCBI Taxonomy" id="3562"/>
    <lineage>
        <taxon>Eukaryota</taxon>
        <taxon>Viridiplantae</taxon>
        <taxon>Streptophyta</taxon>
        <taxon>Embryophyta</taxon>
        <taxon>Tracheophyta</taxon>
        <taxon>Spermatophyta</taxon>
        <taxon>Magnoliopsida</taxon>
        <taxon>eudicotyledons</taxon>
        <taxon>Gunneridae</taxon>
        <taxon>Pentapetalae</taxon>
        <taxon>Caryophyllales</taxon>
        <taxon>Chenopodiaceae</taxon>
        <taxon>Chenopodioideae</taxon>
        <taxon>Anserineae</taxon>
        <taxon>Spinacia</taxon>
    </lineage>
</organism>
<dbReference type="SMART" id="SM00322">
    <property type="entry name" value="KH"/>
    <property type="match status" value="2"/>
</dbReference>
<feature type="domain" description="K Homology" evidence="4">
    <location>
        <begin position="200"/>
        <end position="274"/>
    </location>
</feature>
<dbReference type="RefSeq" id="XP_021849582.1">
    <property type="nucleotide sequence ID" value="XM_021993890.2"/>
</dbReference>
<evidence type="ECO:0000256" key="1">
    <source>
        <dbReference type="ARBA" id="ARBA00022737"/>
    </source>
</evidence>
<evidence type="ECO:0000256" key="3">
    <source>
        <dbReference type="SAM" id="MobiDB-lite"/>
    </source>
</evidence>
<accession>A0A9R0IHT1</accession>
<sequence length="633" mass="66154">MAEDAQYDSHKRKYEEDISPPRPRRPTGFSDAPPPAPAPYGNVPPPLEDFQLAKQKIQELASLAFNAEAKRSKFDNGGYASNVNVLSDQKPLSSNIQAGSTAHSYSGGSGSKKIEVPNGRVGVIIGKAGDTIKNLQIQSGARIQVTRDSEHDPNLPHRLVELMGNQDQIAKAEQLINEVLAEADSGGPGSVSRRLPGASGSEPCVLKVPNNKVGLVIGKGGETIKNIQSRSGARVQVIPLHLPPGDAPMERTVQIDGTAEQIEIAKQMVNEVIENRLRNPAMSGGYSQQNYQARPPSTNWAPQPPQVQQPTGYGYTQQPGAYPGASSQYNQQSYPGYPPQNWDQSNAPQNQQPPQGTGYDYYGQQQTQTQQQQAPPNGAQTGNTGYNYNQTPASGGYSQQGYSQEGYGAGYQGYGQPTQSGYDQRQGYGSTPAYGNVTNPPTQDGHPPAYGTQGETGQTPSSGQPQQGYTGSQPSTTPPYPTQPGYGVPPTTQPSYGAPSGGTYPGYGPSQGQKTPPNPSAYAQPQQSPSQVGGYAPPAAGQPGYPPSQPSAQPGAPAAASYGAGATHPGAYHPQAYGAPPVTQPSYGQQPYYGGAYAQPAAYPADDNGAAAAAPAPASQPGAQPNGGAKASP</sequence>
<feature type="compositionally biased region" description="Low complexity" evidence="3">
    <location>
        <begin position="348"/>
        <end position="382"/>
    </location>
</feature>
<keyword evidence="5" id="KW-1185">Reference proteome</keyword>
<dbReference type="GeneID" id="110789244"/>
<evidence type="ECO:0000259" key="4">
    <source>
        <dbReference type="SMART" id="SM00322"/>
    </source>
</evidence>
<reference evidence="6" key="2">
    <citation type="submission" date="2025-08" db="UniProtKB">
        <authorList>
            <consortium name="RefSeq"/>
        </authorList>
    </citation>
    <scope>IDENTIFICATION</scope>
    <source>
        <tissue evidence="6">Leaf</tissue>
    </source>
</reference>
<proteinExistence type="predicted"/>
<feature type="compositionally biased region" description="Low complexity" evidence="3">
    <location>
        <begin position="394"/>
        <end position="406"/>
    </location>
</feature>
<evidence type="ECO:0000313" key="5">
    <source>
        <dbReference type="Proteomes" id="UP000813463"/>
    </source>
</evidence>
<feature type="compositionally biased region" description="Polar residues" evidence="3">
    <location>
        <begin position="285"/>
        <end position="301"/>
    </location>
</feature>
<dbReference type="InterPro" id="IPR004087">
    <property type="entry name" value="KH_dom"/>
</dbReference>
<feature type="domain" description="K Homology" evidence="4">
    <location>
        <begin position="108"/>
        <end position="181"/>
    </location>
</feature>
<dbReference type="InterPro" id="IPR036612">
    <property type="entry name" value="KH_dom_type_1_sf"/>
</dbReference>
<feature type="compositionally biased region" description="Low complexity" evidence="3">
    <location>
        <begin position="550"/>
        <end position="566"/>
    </location>
</feature>
<feature type="region of interest" description="Disordered" evidence="3">
    <location>
        <begin position="1"/>
        <end position="49"/>
    </location>
</feature>
<dbReference type="GO" id="GO:0003729">
    <property type="term" value="F:mRNA binding"/>
    <property type="evidence" value="ECO:0000318"/>
    <property type="project" value="GO_Central"/>
</dbReference>
<feature type="compositionally biased region" description="Low complexity" evidence="3">
    <location>
        <begin position="483"/>
        <end position="498"/>
    </location>
</feature>
<dbReference type="PROSITE" id="PS50084">
    <property type="entry name" value="KH_TYPE_1"/>
    <property type="match status" value="2"/>
</dbReference>
<feature type="region of interest" description="Disordered" evidence="3">
    <location>
        <begin position="280"/>
        <end position="633"/>
    </location>
</feature>
<feature type="compositionally biased region" description="Pro residues" evidence="3">
    <location>
        <begin position="32"/>
        <end position="47"/>
    </location>
</feature>
<gene>
    <name evidence="6" type="primary">LOC110789244</name>
</gene>
<dbReference type="Gene3D" id="3.30.1370.10">
    <property type="entry name" value="K Homology domain, type 1"/>
    <property type="match status" value="2"/>
</dbReference>
<evidence type="ECO:0000256" key="2">
    <source>
        <dbReference type="PROSITE-ProRule" id="PRU00117"/>
    </source>
</evidence>
<dbReference type="AlphaFoldDB" id="A0A9R0IHT1"/>